<name>A0A512DZ44_9PROT</name>
<dbReference type="InterPro" id="IPR050397">
    <property type="entry name" value="Env_Response_Regulators"/>
</dbReference>
<evidence type="ECO:0000256" key="2">
    <source>
        <dbReference type="ARBA" id="ARBA00023125"/>
    </source>
</evidence>
<dbReference type="SMART" id="SM00419">
    <property type="entry name" value="HTH_CRP"/>
    <property type="match status" value="1"/>
</dbReference>
<organism evidence="6 7">
    <name type="scientific">Skermanella aerolata</name>
    <dbReference type="NCBI Taxonomy" id="393310"/>
    <lineage>
        <taxon>Bacteria</taxon>
        <taxon>Pseudomonadati</taxon>
        <taxon>Pseudomonadota</taxon>
        <taxon>Alphaproteobacteria</taxon>
        <taxon>Rhodospirillales</taxon>
        <taxon>Azospirillaceae</taxon>
        <taxon>Skermanella</taxon>
    </lineage>
</organism>
<dbReference type="SUPFAM" id="SSF46785">
    <property type="entry name" value="Winged helix' DNA-binding domain"/>
    <property type="match status" value="1"/>
</dbReference>
<dbReference type="InterPro" id="IPR036390">
    <property type="entry name" value="WH_DNA-bd_sf"/>
</dbReference>
<proteinExistence type="predicted"/>
<dbReference type="EMBL" id="BJYZ01000031">
    <property type="protein sequence ID" value="GEO41763.1"/>
    <property type="molecule type" value="Genomic_DNA"/>
</dbReference>
<dbReference type="Gene3D" id="1.10.10.10">
    <property type="entry name" value="Winged helix-like DNA-binding domain superfamily/Winged helix DNA-binding domain"/>
    <property type="match status" value="1"/>
</dbReference>
<feature type="domain" description="HTH crp-type" evidence="5">
    <location>
        <begin position="146"/>
        <end position="219"/>
    </location>
</feature>
<dbReference type="Gene3D" id="2.60.120.10">
    <property type="entry name" value="Jelly Rolls"/>
    <property type="match status" value="1"/>
</dbReference>
<dbReference type="Proteomes" id="UP000321523">
    <property type="component" value="Unassembled WGS sequence"/>
</dbReference>
<evidence type="ECO:0000313" key="7">
    <source>
        <dbReference type="Proteomes" id="UP000321523"/>
    </source>
</evidence>
<dbReference type="InterPro" id="IPR018490">
    <property type="entry name" value="cNMP-bd_dom_sf"/>
</dbReference>
<keyword evidence="3" id="KW-0804">Transcription</keyword>
<dbReference type="InterPro" id="IPR036388">
    <property type="entry name" value="WH-like_DNA-bd_sf"/>
</dbReference>
<dbReference type="PANTHER" id="PTHR24567">
    <property type="entry name" value="CRP FAMILY TRANSCRIPTIONAL REGULATORY PROTEIN"/>
    <property type="match status" value="1"/>
</dbReference>
<gene>
    <name evidence="6" type="primary">nnrR</name>
    <name evidence="6" type="ORF">SAE02_59110</name>
</gene>
<accession>A0A512DZ44</accession>
<evidence type="ECO:0000256" key="3">
    <source>
        <dbReference type="ARBA" id="ARBA00023163"/>
    </source>
</evidence>
<dbReference type="PANTHER" id="PTHR24567:SF28">
    <property type="entry name" value="LISTERIOLYSIN REGULATORY PROTEIN"/>
    <property type="match status" value="1"/>
</dbReference>
<dbReference type="CDD" id="cd00038">
    <property type="entry name" value="CAP_ED"/>
    <property type="match status" value="1"/>
</dbReference>
<comment type="caution">
    <text evidence="6">The sequence shown here is derived from an EMBL/GenBank/DDBJ whole genome shotgun (WGS) entry which is preliminary data.</text>
</comment>
<dbReference type="AlphaFoldDB" id="A0A512DZ44"/>
<feature type="domain" description="Cyclic nucleotide-binding" evidence="4">
    <location>
        <begin position="12"/>
        <end position="115"/>
    </location>
</feature>
<evidence type="ECO:0000313" key="6">
    <source>
        <dbReference type="EMBL" id="GEO41763.1"/>
    </source>
</evidence>
<dbReference type="GO" id="GO:0003700">
    <property type="term" value="F:DNA-binding transcription factor activity"/>
    <property type="evidence" value="ECO:0007669"/>
    <property type="project" value="TreeGrafter"/>
</dbReference>
<dbReference type="SUPFAM" id="SSF51206">
    <property type="entry name" value="cAMP-binding domain-like"/>
    <property type="match status" value="1"/>
</dbReference>
<dbReference type="InterPro" id="IPR014710">
    <property type="entry name" value="RmlC-like_jellyroll"/>
</dbReference>
<keyword evidence="7" id="KW-1185">Reference proteome</keyword>
<dbReference type="SMART" id="SM00100">
    <property type="entry name" value="cNMP"/>
    <property type="match status" value="1"/>
</dbReference>
<dbReference type="Pfam" id="PF13545">
    <property type="entry name" value="HTH_Crp_2"/>
    <property type="match status" value="1"/>
</dbReference>
<sequence>MVDPSILRDAELLQGLDPAALETIFNAGQIRRIKKRTRIFSQGAPAKSCHLLIEGRTKIVQSGPDGEQVLIHLVGPGEMYGIAAVFLRTGYPADAFAITDCTDLQWSAKTIKELMLAYPLIGLNALGIVATRYQDAQHRLREVVHQSVERRIAHAVLRLVQYAGRRVGHHIEIEVPLLRQDMAELAGTSMFTVSRVLNEWEARGIVDASSRRIVVRQIHALTAIAERAGDLKSRPKPHTDYPDSRLQ</sequence>
<dbReference type="PROSITE" id="PS51063">
    <property type="entry name" value="HTH_CRP_2"/>
    <property type="match status" value="1"/>
</dbReference>
<dbReference type="GO" id="GO:0003677">
    <property type="term" value="F:DNA binding"/>
    <property type="evidence" value="ECO:0007669"/>
    <property type="project" value="UniProtKB-KW"/>
</dbReference>
<reference evidence="6 7" key="1">
    <citation type="submission" date="2019-07" db="EMBL/GenBank/DDBJ databases">
        <title>Whole genome shotgun sequence of Skermanella aerolata NBRC 106429.</title>
        <authorList>
            <person name="Hosoyama A."/>
            <person name="Uohara A."/>
            <person name="Ohji S."/>
            <person name="Ichikawa N."/>
        </authorList>
    </citation>
    <scope>NUCLEOTIDE SEQUENCE [LARGE SCALE GENOMIC DNA]</scope>
    <source>
        <strain evidence="6 7">NBRC 106429</strain>
    </source>
</reference>
<dbReference type="InterPro" id="IPR000595">
    <property type="entry name" value="cNMP-bd_dom"/>
</dbReference>
<dbReference type="GO" id="GO:0005829">
    <property type="term" value="C:cytosol"/>
    <property type="evidence" value="ECO:0007669"/>
    <property type="project" value="TreeGrafter"/>
</dbReference>
<dbReference type="InterPro" id="IPR012318">
    <property type="entry name" value="HTH_CRP"/>
</dbReference>
<keyword evidence="2" id="KW-0238">DNA-binding</keyword>
<dbReference type="OrthoDB" id="3525895at2"/>
<keyword evidence="1" id="KW-0805">Transcription regulation</keyword>
<dbReference type="PROSITE" id="PS50042">
    <property type="entry name" value="CNMP_BINDING_3"/>
    <property type="match status" value="1"/>
</dbReference>
<evidence type="ECO:0000259" key="4">
    <source>
        <dbReference type="PROSITE" id="PS50042"/>
    </source>
</evidence>
<evidence type="ECO:0000259" key="5">
    <source>
        <dbReference type="PROSITE" id="PS51063"/>
    </source>
</evidence>
<protein>
    <submittedName>
        <fullName evidence="6">Transcriptional regulator</fullName>
    </submittedName>
</protein>
<dbReference type="Pfam" id="PF00027">
    <property type="entry name" value="cNMP_binding"/>
    <property type="match status" value="1"/>
</dbReference>
<evidence type="ECO:0000256" key="1">
    <source>
        <dbReference type="ARBA" id="ARBA00023015"/>
    </source>
</evidence>